<dbReference type="Proteomes" id="UP001597475">
    <property type="component" value="Unassembled WGS sequence"/>
</dbReference>
<evidence type="ECO:0000256" key="2">
    <source>
        <dbReference type="ARBA" id="ARBA00006796"/>
    </source>
</evidence>
<keyword evidence="5 8" id="KW-0560">Oxidoreductase</keyword>
<feature type="compositionally biased region" description="Polar residues" evidence="6">
    <location>
        <begin position="1"/>
        <end position="19"/>
    </location>
</feature>
<evidence type="ECO:0000256" key="6">
    <source>
        <dbReference type="SAM" id="MobiDB-lite"/>
    </source>
</evidence>
<name>A0ABW5P1Q4_9DEIO</name>
<dbReference type="Gene3D" id="3.30.9.10">
    <property type="entry name" value="D-Amino Acid Oxidase, subunit A, domain 2"/>
    <property type="match status" value="1"/>
</dbReference>
<feature type="domain" description="FAD dependent oxidoreductase" evidence="7">
    <location>
        <begin position="36"/>
        <end position="372"/>
    </location>
</feature>
<keyword evidence="9" id="KW-1185">Reference proteome</keyword>
<evidence type="ECO:0000256" key="4">
    <source>
        <dbReference type="ARBA" id="ARBA00022827"/>
    </source>
</evidence>
<evidence type="ECO:0000256" key="1">
    <source>
        <dbReference type="ARBA" id="ARBA00001974"/>
    </source>
</evidence>
<dbReference type="Gene3D" id="3.50.50.60">
    <property type="entry name" value="FAD/NAD(P)-binding domain"/>
    <property type="match status" value="1"/>
</dbReference>
<comment type="cofactor">
    <cofactor evidence="1">
        <name>FAD</name>
        <dbReference type="ChEBI" id="CHEBI:57692"/>
    </cofactor>
</comment>
<evidence type="ECO:0000313" key="8">
    <source>
        <dbReference type="EMBL" id="MFD2609083.1"/>
    </source>
</evidence>
<keyword evidence="4" id="KW-0274">FAD</keyword>
<keyword evidence="3" id="KW-0285">Flavoprotein</keyword>
<evidence type="ECO:0000259" key="7">
    <source>
        <dbReference type="Pfam" id="PF01266"/>
    </source>
</evidence>
<protein>
    <submittedName>
        <fullName evidence="8">FAD-dependent oxidoreductase</fullName>
        <ecNumber evidence="8">1.-.-.-</ecNumber>
    </submittedName>
</protein>
<dbReference type="SUPFAM" id="SSF51905">
    <property type="entry name" value="FAD/NAD(P)-binding domain"/>
    <property type="match status" value="1"/>
</dbReference>
<dbReference type="EMBL" id="JBHUMK010000025">
    <property type="protein sequence ID" value="MFD2609083.1"/>
    <property type="molecule type" value="Genomic_DNA"/>
</dbReference>
<dbReference type="InterPro" id="IPR036188">
    <property type="entry name" value="FAD/NAD-bd_sf"/>
</dbReference>
<proteinExistence type="inferred from homology"/>
<dbReference type="PANTHER" id="PTHR43624:SF2">
    <property type="entry name" value="ELECTRON TRANSFER FLAVOPROTEIN-QUINONE OXIDOREDUCTASE YDIS-RELATED"/>
    <property type="match status" value="1"/>
</dbReference>
<dbReference type="InterPro" id="IPR006076">
    <property type="entry name" value="FAD-dep_OxRdtase"/>
</dbReference>
<dbReference type="EC" id="1.-.-.-" evidence="8"/>
<feature type="region of interest" description="Disordered" evidence="6">
    <location>
        <begin position="1"/>
        <end position="20"/>
    </location>
</feature>
<comment type="similarity">
    <text evidence="2">Belongs to the ETF-QO/FixC family.</text>
</comment>
<organism evidence="8 9">
    <name type="scientific">Deinococcus taklimakanensis</name>
    <dbReference type="NCBI Taxonomy" id="536443"/>
    <lineage>
        <taxon>Bacteria</taxon>
        <taxon>Thermotogati</taxon>
        <taxon>Deinococcota</taxon>
        <taxon>Deinococci</taxon>
        <taxon>Deinococcales</taxon>
        <taxon>Deinococcaceae</taxon>
        <taxon>Deinococcus</taxon>
    </lineage>
</organism>
<accession>A0ABW5P1Q4</accession>
<dbReference type="RefSeq" id="WP_386844174.1">
    <property type="nucleotide sequence ID" value="NZ_JBHUMK010000025.1"/>
</dbReference>
<reference evidence="9" key="1">
    <citation type="journal article" date="2019" name="Int. J. Syst. Evol. Microbiol.">
        <title>The Global Catalogue of Microorganisms (GCM) 10K type strain sequencing project: providing services to taxonomists for standard genome sequencing and annotation.</title>
        <authorList>
            <consortium name="The Broad Institute Genomics Platform"/>
            <consortium name="The Broad Institute Genome Sequencing Center for Infectious Disease"/>
            <person name="Wu L."/>
            <person name="Ma J."/>
        </authorList>
    </citation>
    <scope>NUCLEOTIDE SEQUENCE [LARGE SCALE GENOMIC DNA]</scope>
    <source>
        <strain evidence="9">KCTC 33842</strain>
    </source>
</reference>
<evidence type="ECO:0000313" key="9">
    <source>
        <dbReference type="Proteomes" id="UP001597475"/>
    </source>
</evidence>
<evidence type="ECO:0000256" key="5">
    <source>
        <dbReference type="ARBA" id="ARBA00023002"/>
    </source>
</evidence>
<dbReference type="Pfam" id="PF01266">
    <property type="entry name" value="DAO"/>
    <property type="match status" value="1"/>
</dbReference>
<evidence type="ECO:0000256" key="3">
    <source>
        <dbReference type="ARBA" id="ARBA00022630"/>
    </source>
</evidence>
<dbReference type="GO" id="GO:0016491">
    <property type="term" value="F:oxidoreductase activity"/>
    <property type="evidence" value="ECO:0007669"/>
    <property type="project" value="UniProtKB-KW"/>
</dbReference>
<gene>
    <name evidence="8" type="ORF">ACFSR9_06465</name>
</gene>
<dbReference type="PANTHER" id="PTHR43624">
    <property type="entry name" value="ELECTRON TRANSFER FLAVOPROTEIN-QUINONE OXIDOREDUCTASE YDIS-RELATED"/>
    <property type="match status" value="1"/>
</dbReference>
<sequence>MTQGDTRAQGETQAKQQTPGRVWAHVGQAFTDPGYDVLVLGAGRMGTACALYLRQLAPHLKLLLLDEGGLPNEEGATILAPGVWSALDLPPQRQPEARWVRAQLETAFGDVSFQARPLLHLGDEGEEDAAALLALWPELEGVADPAELPRARLPRARVDTEAATFRPGAVALAAAQQAIRLGADLMLNARARLVPGGACVERLTVTNTHEVVTHETHTLRAGLVVVAMGANGPHAAEHDLGVHTTHARAYRQLPRLNVPTSGATPTLRARGLTLRPQNGGFTLVPPIHHRDPHGYVPGGGHLTGVPTGLRRETLEDLVAAMPALPALGTEALESGRSISDIPGAWLALPGGGADGLPLHEQVTGGVYLLLGGPQADTLGLSVAYDLAATLAGVTGRPWDKA</sequence>
<dbReference type="InterPro" id="IPR039651">
    <property type="entry name" value="FixC-like"/>
</dbReference>
<comment type="caution">
    <text evidence="8">The sequence shown here is derived from an EMBL/GenBank/DDBJ whole genome shotgun (WGS) entry which is preliminary data.</text>
</comment>